<comment type="caution">
    <text evidence="1">The sequence shown here is derived from an EMBL/GenBank/DDBJ whole genome shotgun (WGS) entry which is preliminary data.</text>
</comment>
<organism evidence="1 2">
    <name type="scientific">Penicillium cataractarum</name>
    <dbReference type="NCBI Taxonomy" id="2100454"/>
    <lineage>
        <taxon>Eukaryota</taxon>
        <taxon>Fungi</taxon>
        <taxon>Dikarya</taxon>
        <taxon>Ascomycota</taxon>
        <taxon>Pezizomycotina</taxon>
        <taxon>Eurotiomycetes</taxon>
        <taxon>Eurotiomycetidae</taxon>
        <taxon>Eurotiales</taxon>
        <taxon>Aspergillaceae</taxon>
        <taxon>Penicillium</taxon>
    </lineage>
</organism>
<reference evidence="1" key="1">
    <citation type="submission" date="2022-11" db="EMBL/GenBank/DDBJ databases">
        <authorList>
            <person name="Petersen C."/>
        </authorList>
    </citation>
    <scope>NUCLEOTIDE SEQUENCE</scope>
    <source>
        <strain evidence="1">IBT 29864</strain>
    </source>
</reference>
<proteinExistence type="predicted"/>
<dbReference type="EMBL" id="JAPZBS010000005">
    <property type="protein sequence ID" value="KAJ5369810.1"/>
    <property type="molecule type" value="Genomic_DNA"/>
</dbReference>
<sequence>MNINLQTAKGCEKGFENFKIKVKALKGTKPDPPAWQREIFDSSEKLKGELNQKVDAARDEAIAAIDNGIHNEEDKPKAADSFSKGQGGVGTFLNVVIRELNRVLHSVAEFLKGIWNQLSQAWETVKDCFKAAVKWIKKSLGFVNSH</sequence>
<dbReference type="Proteomes" id="UP001147782">
    <property type="component" value="Unassembled WGS sequence"/>
</dbReference>
<reference evidence="1" key="2">
    <citation type="journal article" date="2023" name="IMA Fungus">
        <title>Comparative genomic study of the Penicillium genus elucidates a diverse pangenome and 15 lateral gene transfer events.</title>
        <authorList>
            <person name="Petersen C."/>
            <person name="Sorensen T."/>
            <person name="Nielsen M.R."/>
            <person name="Sondergaard T.E."/>
            <person name="Sorensen J.L."/>
            <person name="Fitzpatrick D.A."/>
            <person name="Frisvad J.C."/>
            <person name="Nielsen K.L."/>
        </authorList>
    </citation>
    <scope>NUCLEOTIDE SEQUENCE</scope>
    <source>
        <strain evidence="1">IBT 29864</strain>
    </source>
</reference>
<evidence type="ECO:0000313" key="2">
    <source>
        <dbReference type="Proteomes" id="UP001147782"/>
    </source>
</evidence>
<dbReference type="OrthoDB" id="5342588at2759"/>
<accession>A0A9W9S1W5</accession>
<protein>
    <submittedName>
        <fullName evidence="1">Uncharacterized protein</fullName>
    </submittedName>
</protein>
<dbReference type="RefSeq" id="XP_056554244.1">
    <property type="nucleotide sequence ID" value="XM_056698831.1"/>
</dbReference>
<keyword evidence="2" id="KW-1185">Reference proteome</keyword>
<gene>
    <name evidence="1" type="ORF">N7496_005902</name>
</gene>
<dbReference type="AlphaFoldDB" id="A0A9W9S1W5"/>
<name>A0A9W9S1W5_9EURO</name>
<dbReference type="GeneID" id="81438010"/>
<evidence type="ECO:0000313" key="1">
    <source>
        <dbReference type="EMBL" id="KAJ5369810.1"/>
    </source>
</evidence>